<dbReference type="Proteomes" id="UP001163603">
    <property type="component" value="Chromosome 11"/>
</dbReference>
<reference evidence="2" key="1">
    <citation type="journal article" date="2023" name="G3 (Bethesda)">
        <title>Genome assembly and association tests identify interacting loci associated with vigor, precocity, and sex in interspecific pistachio rootstocks.</title>
        <authorList>
            <person name="Palmer W."/>
            <person name="Jacygrad E."/>
            <person name="Sagayaradj S."/>
            <person name="Cavanaugh K."/>
            <person name="Han R."/>
            <person name="Bertier L."/>
            <person name="Beede B."/>
            <person name="Kafkas S."/>
            <person name="Golino D."/>
            <person name="Preece J."/>
            <person name="Michelmore R."/>
        </authorList>
    </citation>
    <scope>NUCLEOTIDE SEQUENCE [LARGE SCALE GENOMIC DNA]</scope>
</reference>
<gene>
    <name evidence="1" type="ORF">Pint_32542</name>
</gene>
<sequence length="148" mass="16705">MARPTHAVKFCFFFKRIFRIQAAEPPKEVHHNMDSPLAHYFLFTGHNSYLTGNQLSSDSSVDPIIKALKKGVRVIELDLWPNTEKNDIKVCHGGTLTAPVDLIKCLRVIKDNAFIASEYPVVITFEDHLTADLQAEVAKGEYNLYSKS</sequence>
<evidence type="ECO:0000313" key="1">
    <source>
        <dbReference type="EMBL" id="KAJ0021110.1"/>
    </source>
</evidence>
<dbReference type="EMBL" id="CM047746">
    <property type="protein sequence ID" value="KAJ0021110.1"/>
    <property type="molecule type" value="Genomic_DNA"/>
</dbReference>
<keyword evidence="2" id="KW-1185">Reference proteome</keyword>
<name>A0ACC0XRK4_9ROSI</name>
<accession>A0ACC0XRK4</accession>
<protein>
    <submittedName>
        <fullName evidence="1">Uncharacterized protein</fullName>
    </submittedName>
</protein>
<evidence type="ECO:0000313" key="2">
    <source>
        <dbReference type="Proteomes" id="UP001163603"/>
    </source>
</evidence>
<organism evidence="1 2">
    <name type="scientific">Pistacia integerrima</name>
    <dbReference type="NCBI Taxonomy" id="434235"/>
    <lineage>
        <taxon>Eukaryota</taxon>
        <taxon>Viridiplantae</taxon>
        <taxon>Streptophyta</taxon>
        <taxon>Embryophyta</taxon>
        <taxon>Tracheophyta</taxon>
        <taxon>Spermatophyta</taxon>
        <taxon>Magnoliopsida</taxon>
        <taxon>eudicotyledons</taxon>
        <taxon>Gunneridae</taxon>
        <taxon>Pentapetalae</taxon>
        <taxon>rosids</taxon>
        <taxon>malvids</taxon>
        <taxon>Sapindales</taxon>
        <taxon>Anacardiaceae</taxon>
        <taxon>Pistacia</taxon>
    </lineage>
</organism>
<comment type="caution">
    <text evidence="1">The sequence shown here is derived from an EMBL/GenBank/DDBJ whole genome shotgun (WGS) entry which is preliminary data.</text>
</comment>
<proteinExistence type="predicted"/>